<dbReference type="Proteomes" id="UP000050761">
    <property type="component" value="Unassembled WGS sequence"/>
</dbReference>
<dbReference type="GO" id="GO:0010265">
    <property type="term" value="P:SCF complex assembly"/>
    <property type="evidence" value="ECO:0007669"/>
    <property type="project" value="InterPro"/>
</dbReference>
<dbReference type="InterPro" id="IPR039852">
    <property type="entry name" value="CAND1/CAND2"/>
</dbReference>
<reference evidence="7" key="2">
    <citation type="submission" date="2019-09" db="UniProtKB">
        <authorList>
            <consortium name="WormBaseParasite"/>
        </authorList>
    </citation>
    <scope>IDENTIFICATION</scope>
</reference>
<keyword evidence="6" id="KW-1185">Reference proteome</keyword>
<keyword evidence="2" id="KW-0833">Ubl conjugation pathway</keyword>
<dbReference type="OrthoDB" id="6260732at2759"/>
<evidence type="ECO:0000313" key="6">
    <source>
        <dbReference type="Proteomes" id="UP000050761"/>
    </source>
</evidence>
<dbReference type="AlphaFoldDB" id="A0A3P7ZSL5"/>
<evidence type="ECO:0000256" key="2">
    <source>
        <dbReference type="ARBA" id="ARBA00022786"/>
    </source>
</evidence>
<accession>A0A3P7ZSL5</accession>
<dbReference type="InterPro" id="IPR013932">
    <property type="entry name" value="TATA-bd_TIP120"/>
</dbReference>
<evidence type="ECO:0000256" key="3">
    <source>
        <dbReference type="SAM" id="SignalP"/>
    </source>
</evidence>
<sequence>MHHDIRLLSYLVLMKLAMLCPNQLVQLLGNICQFLKPKSNAVKQEIDKQDELKRALIRVVLASQDIDLCTMFFGKLKAFLGETPQGSNRAVNLIQPLLYAVTNRVLSEMSNRECVVYTETTYLPKIPDAERHQQLTDVASMMRSSAELRALTEVVQRDAMRTFATGEVPMDTI</sequence>
<keyword evidence="1" id="KW-0677">Repeat</keyword>
<dbReference type="WBParaSite" id="HPBE_0001099601-mRNA-1">
    <property type="protein sequence ID" value="HPBE_0001099601-mRNA-1"/>
    <property type="gene ID" value="HPBE_0001099601"/>
</dbReference>
<gene>
    <name evidence="5" type="ORF">HPBE_LOCUS10997</name>
</gene>
<reference evidence="5 6" key="1">
    <citation type="submission" date="2018-11" db="EMBL/GenBank/DDBJ databases">
        <authorList>
            <consortium name="Pathogen Informatics"/>
        </authorList>
    </citation>
    <scope>NUCLEOTIDE SEQUENCE [LARGE SCALE GENOMIC DNA]</scope>
</reference>
<keyword evidence="3" id="KW-0732">Signal</keyword>
<organism evidence="5">
    <name type="scientific">Heligmosomoides polygyrus</name>
    <name type="common">Parasitic roundworm</name>
    <dbReference type="NCBI Taxonomy" id="6339"/>
    <lineage>
        <taxon>Eukaryota</taxon>
        <taxon>Metazoa</taxon>
        <taxon>Ecdysozoa</taxon>
        <taxon>Nematoda</taxon>
        <taxon>Chromadorea</taxon>
        <taxon>Rhabditida</taxon>
        <taxon>Rhabditina</taxon>
        <taxon>Rhabditomorpha</taxon>
        <taxon>Strongyloidea</taxon>
        <taxon>Heligmosomidae</taxon>
        <taxon>Heligmosomoides</taxon>
    </lineage>
</organism>
<proteinExistence type="predicted"/>
<feature type="signal peptide" evidence="3">
    <location>
        <begin position="1"/>
        <end position="19"/>
    </location>
</feature>
<dbReference type="InterPro" id="IPR011989">
    <property type="entry name" value="ARM-like"/>
</dbReference>
<dbReference type="EMBL" id="UZAH01026946">
    <property type="protein sequence ID" value="VDO87064.1"/>
    <property type="molecule type" value="Genomic_DNA"/>
</dbReference>
<dbReference type="PANTHER" id="PTHR12696">
    <property type="entry name" value="TIP120"/>
    <property type="match status" value="1"/>
</dbReference>
<evidence type="ECO:0000259" key="4">
    <source>
        <dbReference type="Pfam" id="PF08623"/>
    </source>
</evidence>
<feature type="chain" id="PRO_5044596584" evidence="3">
    <location>
        <begin position="20"/>
        <end position="173"/>
    </location>
</feature>
<dbReference type="Gene3D" id="1.25.10.10">
    <property type="entry name" value="Leucine-rich Repeat Variant"/>
    <property type="match status" value="1"/>
</dbReference>
<evidence type="ECO:0000313" key="7">
    <source>
        <dbReference type="WBParaSite" id="HPBE_0001099601-mRNA-1"/>
    </source>
</evidence>
<dbReference type="Pfam" id="PF08623">
    <property type="entry name" value="TIP120"/>
    <property type="match status" value="1"/>
</dbReference>
<name>A0A3P7ZSL5_HELPZ</name>
<evidence type="ECO:0000256" key="1">
    <source>
        <dbReference type="ARBA" id="ARBA00022737"/>
    </source>
</evidence>
<feature type="domain" description="TATA-binding protein interacting (TIP20)" evidence="4">
    <location>
        <begin position="2"/>
        <end position="63"/>
    </location>
</feature>
<evidence type="ECO:0000313" key="5">
    <source>
        <dbReference type="EMBL" id="VDO87064.1"/>
    </source>
</evidence>
<protein>
    <submittedName>
        <fullName evidence="7">TIP120 domain-containing protein</fullName>
    </submittedName>
</protein>